<accession>A0A0C9UK21</accession>
<dbReference type="AlphaFoldDB" id="A0A0C9UK21"/>
<proteinExistence type="predicted"/>
<organism evidence="2 3">
    <name type="scientific">Sphaerobolus stellatus (strain SS14)</name>
    <dbReference type="NCBI Taxonomy" id="990650"/>
    <lineage>
        <taxon>Eukaryota</taxon>
        <taxon>Fungi</taxon>
        <taxon>Dikarya</taxon>
        <taxon>Basidiomycota</taxon>
        <taxon>Agaricomycotina</taxon>
        <taxon>Agaricomycetes</taxon>
        <taxon>Phallomycetidae</taxon>
        <taxon>Geastrales</taxon>
        <taxon>Sphaerobolaceae</taxon>
        <taxon>Sphaerobolus</taxon>
    </lineage>
</organism>
<gene>
    <name evidence="2" type="ORF">M422DRAFT_273423</name>
</gene>
<dbReference type="EMBL" id="KN837406">
    <property type="protein sequence ID" value="KIJ25610.1"/>
    <property type="molecule type" value="Genomic_DNA"/>
</dbReference>
<dbReference type="Proteomes" id="UP000054279">
    <property type="component" value="Unassembled WGS sequence"/>
</dbReference>
<evidence type="ECO:0000256" key="1">
    <source>
        <dbReference type="SAM" id="MobiDB-lite"/>
    </source>
</evidence>
<evidence type="ECO:0000313" key="3">
    <source>
        <dbReference type="Proteomes" id="UP000054279"/>
    </source>
</evidence>
<protein>
    <submittedName>
        <fullName evidence="2">Uncharacterized protein</fullName>
    </submittedName>
</protein>
<feature type="compositionally biased region" description="Polar residues" evidence="1">
    <location>
        <begin position="204"/>
        <end position="218"/>
    </location>
</feature>
<name>A0A0C9UK21_SPHS4</name>
<feature type="region of interest" description="Disordered" evidence="1">
    <location>
        <begin position="199"/>
        <end position="218"/>
    </location>
</feature>
<sequence length="218" mass="24763">MNMHLIDNNNGNCAEFDRDAGDHHTLEHTWMTGSNSTVGTRFFPILEDATVPSSTVGQYRHFVFWDSTSVSESPSEHHADQYFHKDASVTGTNVADSERGEGEFIPHPEHAHYTRLDEERLPPNSYDLVLNHVYSLSNDSNGPYQCRYVVRDNCVCLRSFEFAIEAMLHVAEDHFKNNKRFQCCCGRVFTKKKSVQEHIARSAIGTSPRQKQPQGGET</sequence>
<evidence type="ECO:0000313" key="2">
    <source>
        <dbReference type="EMBL" id="KIJ25610.1"/>
    </source>
</evidence>
<reference evidence="2 3" key="1">
    <citation type="submission" date="2014-06" db="EMBL/GenBank/DDBJ databases">
        <title>Evolutionary Origins and Diversification of the Mycorrhizal Mutualists.</title>
        <authorList>
            <consortium name="DOE Joint Genome Institute"/>
            <consortium name="Mycorrhizal Genomics Consortium"/>
            <person name="Kohler A."/>
            <person name="Kuo A."/>
            <person name="Nagy L.G."/>
            <person name="Floudas D."/>
            <person name="Copeland A."/>
            <person name="Barry K.W."/>
            <person name="Cichocki N."/>
            <person name="Veneault-Fourrey C."/>
            <person name="LaButti K."/>
            <person name="Lindquist E.A."/>
            <person name="Lipzen A."/>
            <person name="Lundell T."/>
            <person name="Morin E."/>
            <person name="Murat C."/>
            <person name="Riley R."/>
            <person name="Ohm R."/>
            <person name="Sun H."/>
            <person name="Tunlid A."/>
            <person name="Henrissat B."/>
            <person name="Grigoriev I.V."/>
            <person name="Hibbett D.S."/>
            <person name="Martin F."/>
        </authorList>
    </citation>
    <scope>NUCLEOTIDE SEQUENCE [LARGE SCALE GENOMIC DNA]</scope>
    <source>
        <strain evidence="2 3">SS14</strain>
    </source>
</reference>
<keyword evidence="3" id="KW-1185">Reference proteome</keyword>
<dbReference type="HOGENOM" id="CLU_1267601_0_0_1"/>